<dbReference type="InterPro" id="IPR003959">
    <property type="entry name" value="ATPase_AAA_core"/>
</dbReference>
<dbReference type="PANTHER" id="PTHR40396">
    <property type="entry name" value="ATPASE-LIKE PROTEIN"/>
    <property type="match status" value="1"/>
</dbReference>
<evidence type="ECO:0000259" key="1">
    <source>
        <dbReference type="Pfam" id="PF13304"/>
    </source>
</evidence>
<organism evidence="2">
    <name type="scientific">bioreactor metagenome</name>
    <dbReference type="NCBI Taxonomy" id="1076179"/>
    <lineage>
        <taxon>unclassified sequences</taxon>
        <taxon>metagenomes</taxon>
        <taxon>ecological metagenomes</taxon>
    </lineage>
</organism>
<accession>A0A644V897</accession>
<dbReference type="GO" id="GO:0016887">
    <property type="term" value="F:ATP hydrolysis activity"/>
    <property type="evidence" value="ECO:0007669"/>
    <property type="project" value="InterPro"/>
</dbReference>
<comment type="caution">
    <text evidence="2">The sequence shown here is derived from an EMBL/GenBank/DDBJ whole genome shotgun (WGS) entry which is preliminary data.</text>
</comment>
<sequence length="456" mass="52787">MLIRFTIENFLSFREKQVFSMIPGKGSLKSHHKSTPIKGVSALKAGVIYGANASGKSNLIKAIDFGRKTVLKGTKPEQPISTSFYKLDKKFLNKPTYVEYEIQHKGKNYAYGFILNAKQIVDEWLFEINKSGETKIFERKNTTEYDLDFLFKKNKTSEEKQFIEFTAKGTPRNQLLITQIRNTNVIDNVTDIQDILNVIDWFQNTLTVIYPGTKNISKKFELHKDTNLQQVFKDMLEYFDTGIDGIEFKEVDFEKMDIPTEVKEDIKNDLFSEKSEKTSAFLSNPQDDKYYVISKIDNLNVQAKLLKTKHKIIGGGYELFDLKDESDGTRRIMDLIPLVIDFFRGGNVFVVDEIERSLHPNLVRDFFEFILDKCENINSQLIVSSHEATLLTQKLLRKDEIWFAVKNKEGATKLHSLEDYNVRFDKEIMKDYLLGRFKGVPKLGNRNQLTILPINE</sequence>
<proteinExistence type="predicted"/>
<dbReference type="Gene3D" id="3.40.50.300">
    <property type="entry name" value="P-loop containing nucleotide triphosphate hydrolases"/>
    <property type="match status" value="1"/>
</dbReference>
<dbReference type="InterPro" id="IPR027417">
    <property type="entry name" value="P-loop_NTPase"/>
</dbReference>
<dbReference type="GO" id="GO:0005524">
    <property type="term" value="F:ATP binding"/>
    <property type="evidence" value="ECO:0007669"/>
    <property type="project" value="InterPro"/>
</dbReference>
<dbReference type="SUPFAM" id="SSF52540">
    <property type="entry name" value="P-loop containing nucleoside triphosphate hydrolases"/>
    <property type="match status" value="1"/>
</dbReference>
<protein>
    <recommendedName>
        <fullName evidence="1">ATPase AAA-type core domain-containing protein</fullName>
    </recommendedName>
</protein>
<reference evidence="2" key="1">
    <citation type="submission" date="2019-08" db="EMBL/GenBank/DDBJ databases">
        <authorList>
            <person name="Kucharzyk K."/>
            <person name="Murdoch R.W."/>
            <person name="Higgins S."/>
            <person name="Loffler F."/>
        </authorList>
    </citation>
    <scope>NUCLEOTIDE SEQUENCE</scope>
</reference>
<gene>
    <name evidence="2" type="ORF">SDC9_33431</name>
</gene>
<dbReference type="PANTHER" id="PTHR40396:SF1">
    <property type="entry name" value="ATPASE AAA-TYPE CORE DOMAIN-CONTAINING PROTEIN"/>
    <property type="match status" value="1"/>
</dbReference>
<dbReference type="EMBL" id="VSSQ01000238">
    <property type="protein sequence ID" value="MPL87431.1"/>
    <property type="molecule type" value="Genomic_DNA"/>
</dbReference>
<evidence type="ECO:0000313" key="2">
    <source>
        <dbReference type="EMBL" id="MPL87431.1"/>
    </source>
</evidence>
<feature type="domain" description="ATPase AAA-type core" evidence="1">
    <location>
        <begin position="47"/>
        <end position="391"/>
    </location>
</feature>
<name>A0A644V897_9ZZZZ</name>
<dbReference type="AlphaFoldDB" id="A0A644V897"/>
<dbReference type="Pfam" id="PF13304">
    <property type="entry name" value="AAA_21"/>
    <property type="match status" value="1"/>
</dbReference>